<keyword evidence="1" id="KW-0472">Membrane</keyword>
<organism evidence="3">
    <name type="scientific">Culicoides sonorensis</name>
    <name type="common">Biting midge</name>
    <dbReference type="NCBI Taxonomy" id="179676"/>
    <lineage>
        <taxon>Eukaryota</taxon>
        <taxon>Metazoa</taxon>
        <taxon>Ecdysozoa</taxon>
        <taxon>Arthropoda</taxon>
        <taxon>Hexapoda</taxon>
        <taxon>Insecta</taxon>
        <taxon>Pterygota</taxon>
        <taxon>Neoptera</taxon>
        <taxon>Endopterygota</taxon>
        <taxon>Diptera</taxon>
        <taxon>Nematocera</taxon>
        <taxon>Chironomoidea</taxon>
        <taxon>Ceratopogonidae</taxon>
        <taxon>Ceratopogoninae</taxon>
        <taxon>Culicoides</taxon>
        <taxon>Monoculicoides</taxon>
    </lineage>
</organism>
<protein>
    <submittedName>
        <fullName evidence="3">CSON000228 protein</fullName>
    </submittedName>
</protein>
<feature type="transmembrane region" description="Helical" evidence="1">
    <location>
        <begin position="786"/>
        <end position="807"/>
    </location>
</feature>
<dbReference type="EMBL" id="UFQT01000102">
    <property type="protein sequence ID" value="SSX20003.1"/>
    <property type="molecule type" value="Genomic_DNA"/>
</dbReference>
<feature type="transmembrane region" description="Helical" evidence="1">
    <location>
        <begin position="267"/>
        <end position="286"/>
    </location>
</feature>
<feature type="transmembrane region" description="Helical" evidence="1">
    <location>
        <begin position="292"/>
        <end position="312"/>
    </location>
</feature>
<dbReference type="PANTHER" id="PTHR11161:SF22">
    <property type="entry name" value="ACYLTRANSFERASE 3 DOMAIN-CONTAINING PROTEIN-RELATED"/>
    <property type="match status" value="1"/>
</dbReference>
<feature type="transmembrane region" description="Helical" evidence="1">
    <location>
        <begin position="876"/>
        <end position="897"/>
    </location>
</feature>
<evidence type="ECO:0000313" key="3">
    <source>
        <dbReference type="EMBL" id="SSX20003.1"/>
    </source>
</evidence>
<dbReference type="InterPro" id="IPR002656">
    <property type="entry name" value="Acyl_transf_3_dom"/>
</dbReference>
<dbReference type="AlphaFoldDB" id="A0A336LTK8"/>
<dbReference type="PANTHER" id="PTHR11161">
    <property type="entry name" value="O-ACYLTRANSFERASE"/>
    <property type="match status" value="1"/>
</dbReference>
<feature type="transmembrane region" description="Helical" evidence="1">
    <location>
        <begin position="332"/>
        <end position="352"/>
    </location>
</feature>
<feature type="transmembrane region" description="Helical" evidence="1">
    <location>
        <begin position="156"/>
        <end position="178"/>
    </location>
</feature>
<feature type="transmembrane region" description="Helical" evidence="1">
    <location>
        <begin position="1036"/>
        <end position="1060"/>
    </location>
</feature>
<feature type="transmembrane region" description="Helical" evidence="1">
    <location>
        <begin position="697"/>
        <end position="717"/>
    </location>
</feature>
<proteinExistence type="predicted"/>
<accession>A0A336LTK8</accession>
<evidence type="ECO:0000256" key="1">
    <source>
        <dbReference type="SAM" id="Phobius"/>
    </source>
</evidence>
<feature type="transmembrane region" description="Helical" evidence="1">
    <location>
        <begin position="1008"/>
        <end position="1024"/>
    </location>
</feature>
<feature type="transmembrane region" description="Helical" evidence="1">
    <location>
        <begin position="850"/>
        <end position="869"/>
    </location>
</feature>
<keyword evidence="1" id="KW-1133">Transmembrane helix</keyword>
<dbReference type="OMA" id="CINIELK"/>
<dbReference type="GO" id="GO:0016747">
    <property type="term" value="F:acyltransferase activity, transferring groups other than amino-acyl groups"/>
    <property type="evidence" value="ECO:0007669"/>
    <property type="project" value="InterPro"/>
</dbReference>
<feature type="transmembrane region" description="Helical" evidence="1">
    <location>
        <begin position="237"/>
        <end position="255"/>
    </location>
</feature>
<feature type="transmembrane region" description="Helical" evidence="1">
    <location>
        <begin position="426"/>
        <end position="450"/>
    </location>
</feature>
<evidence type="ECO:0000259" key="2">
    <source>
        <dbReference type="Pfam" id="PF01757"/>
    </source>
</evidence>
<gene>
    <name evidence="3" type="primary">CSON000228</name>
</gene>
<dbReference type="InterPro" id="IPR052728">
    <property type="entry name" value="O2_lipid_transport_reg"/>
</dbReference>
<dbReference type="VEuPathDB" id="VectorBase:CSON000228"/>
<feature type="transmembrane region" description="Helical" evidence="1">
    <location>
        <begin position="629"/>
        <end position="648"/>
    </location>
</feature>
<feature type="domain" description="Acyltransferase 3" evidence="2">
    <location>
        <begin position="698"/>
        <end position="1054"/>
    </location>
</feature>
<feature type="transmembrane region" description="Helical" evidence="1">
    <location>
        <begin position="932"/>
        <end position="952"/>
    </location>
</feature>
<keyword evidence="1" id="KW-0812">Transmembrane</keyword>
<name>A0A336LTK8_CULSO</name>
<sequence length="1101" mass="129054">MKIVLTEYYRMPPKYDNEDYDRCLYATEHLSVYCGVKTVIQPDWNNEFWNLIWKYSKNTKQNYRHDIVLRGICINWCLDRISNGNYDEFYLEEFKSNRTVYGTDPTLIHDTLFYRGKYGRDVNKCINIELKRRYGLMGYSSIEFCNSNKDVETYDFLDYLFMVILFGIIGIVTAGTYYDKSMNMKETMEHYQKDVVDAPLGTRLLLSFSLPRNWYRLVTPSKTTIGRDLRYVQGLRVVTVFAVVMAHVFLGYNFAPAINPEYIEQRYHSVWAMLMLNGMTMVQTFFTISDNYAGAHLSAGNYFVGMLIGLMYHDFKKRNLDIRKNKLMIFTWYVYPIVGYGILLSSYLFYAYDFPKPSLWMAFYSVITKNMWAIVTTVFNSPVFQPLGRIVYCIYLVHFSVARYLAGDVRGKIYISGTNIANSVMSVYSISSFLGLLLCLTLEFPMTALLKEILRRNTAKIDQEQEKMKEMTEYYQLPPLTSYHNYDKCLVTSPKNDSKYCIVETLINRNDSSQIWQLIVKYNDTKRHFRHDKIQFGLCQSTCDKLLEKYERFYIEDNLYLKKSNNYDTHLIDADTFSNRLHDRFENDRWVNYCINEMLRKDYDGLLGRSTVIYCNTKHDSWKIDSWDYLFYFIITLISMLTVIGTLYESYLRRMSLFANKSKESSFLIAFSITRNTKRLMTSPGPIKGSIEADLQFLYALRFLTMFCVIGGHVLLFNEIFPSSNPEYIEQKYHEILTMLLANGFKVIETYFIISGLLMSIHLLKFTSKEPEFGVKRLFQALMYRYLRLIPTVIFVILANMTLLIHIQNGPLWKMIGETERTFCRNNWWTNLLFINNYIHVQDPCLQQSWFLATDFQLTIIGMSIMILLQKFPKCIKTILGIGIIISMIVPGIVAYMKHFDGVMLVSPEEMKYVMWFDKMYQEFYIPTHMNFGSYLSGMIIVSILLSGYVFYENNFKKPSLWIAIYVALSKISWGILGIILMIGLVIGTCNLVKNVLEHPVFKPLGKITFAVFLCHTFIIRVTLGDLRGARHLSDMSLLITVCSTFFLSYLLGFFLHVLIEAPFHVMVKSLFRNGNENESKIDNQRNRTFELRILKYHKGK</sequence>
<feature type="transmembrane region" description="Helical" evidence="1">
    <location>
        <begin position="964"/>
        <end position="988"/>
    </location>
</feature>
<dbReference type="Pfam" id="PF01757">
    <property type="entry name" value="Acyl_transf_3"/>
    <property type="match status" value="1"/>
</dbReference>
<reference evidence="3" key="1">
    <citation type="submission" date="2018-07" db="EMBL/GenBank/DDBJ databases">
        <authorList>
            <person name="Quirk P.G."/>
            <person name="Krulwich T.A."/>
        </authorList>
    </citation>
    <scope>NUCLEOTIDE SEQUENCE</scope>
</reference>
<feature type="transmembrane region" description="Helical" evidence="1">
    <location>
        <begin position="386"/>
        <end position="406"/>
    </location>
</feature>